<dbReference type="SUPFAM" id="SSF46785">
    <property type="entry name" value="Winged helix' DNA-binding domain"/>
    <property type="match status" value="1"/>
</dbReference>
<name>E4KN05_9LACT</name>
<dbReference type="Gene3D" id="1.10.10.10">
    <property type="entry name" value="Winged helix-like DNA-binding domain superfamily/Winged helix DNA-binding domain"/>
    <property type="match status" value="1"/>
</dbReference>
<dbReference type="InterPro" id="IPR036390">
    <property type="entry name" value="WH_DNA-bd_sf"/>
</dbReference>
<dbReference type="Pfam" id="PF01047">
    <property type="entry name" value="MarR"/>
    <property type="match status" value="1"/>
</dbReference>
<dbReference type="GO" id="GO:0006950">
    <property type="term" value="P:response to stress"/>
    <property type="evidence" value="ECO:0007669"/>
    <property type="project" value="TreeGrafter"/>
</dbReference>
<reference evidence="2 3" key="1">
    <citation type="submission" date="2010-10" db="EMBL/GenBank/DDBJ databases">
        <authorList>
            <person name="Durkin A.S."/>
            <person name="Madupu R."/>
            <person name="Torralba M."/>
            <person name="Gillis M."/>
            <person name="Methe B."/>
            <person name="Sutton G."/>
            <person name="Nelson K.E."/>
        </authorList>
    </citation>
    <scope>NUCLEOTIDE SEQUENCE [LARGE SCALE GENOMIC DNA]</scope>
    <source>
        <strain evidence="2 3">ACS-139-V-Col8</strain>
    </source>
</reference>
<sequence>MRDYVDAVFHFKRDFTKLQLFEFSDVMTRSEFFFLGDIIRAQQTGQDLYTIGSLAEKSNISPAAISRTVKHLTQKGWLQRVSKDSDRRTVYLKVTDQGLKEWTQIKDKSAAYMADYLAEIKPEDLETFLRVGYQFIDRVNQNKKSL</sequence>
<dbReference type="RefSeq" id="WP_006417859.1">
    <property type="nucleotide sequence ID" value="NZ_AENN01000006.1"/>
</dbReference>
<dbReference type="PANTHER" id="PTHR33164:SF43">
    <property type="entry name" value="HTH-TYPE TRANSCRIPTIONAL REPRESSOR YETL"/>
    <property type="match status" value="1"/>
</dbReference>
<dbReference type="InterPro" id="IPR036388">
    <property type="entry name" value="WH-like_DNA-bd_sf"/>
</dbReference>
<evidence type="ECO:0000259" key="1">
    <source>
        <dbReference type="PROSITE" id="PS50995"/>
    </source>
</evidence>
<dbReference type="InterPro" id="IPR039422">
    <property type="entry name" value="MarR/SlyA-like"/>
</dbReference>
<gene>
    <name evidence="2" type="ORF">HMPREF9257_0218</name>
</gene>
<dbReference type="PROSITE" id="PS50995">
    <property type="entry name" value="HTH_MARR_2"/>
    <property type="match status" value="1"/>
</dbReference>
<dbReference type="OrthoDB" id="2139559at2"/>
<evidence type="ECO:0000313" key="2">
    <source>
        <dbReference type="EMBL" id="EFR31727.1"/>
    </source>
</evidence>
<dbReference type="AlphaFoldDB" id="E4KN05"/>
<organism evidence="2 3">
    <name type="scientific">Eremococcus coleocola ACS-139-V-Col8</name>
    <dbReference type="NCBI Taxonomy" id="908337"/>
    <lineage>
        <taxon>Bacteria</taxon>
        <taxon>Bacillati</taxon>
        <taxon>Bacillota</taxon>
        <taxon>Bacilli</taxon>
        <taxon>Lactobacillales</taxon>
        <taxon>Aerococcaceae</taxon>
        <taxon>Eremococcus</taxon>
    </lineage>
</organism>
<accession>E4KN05</accession>
<dbReference type="EMBL" id="AENN01000006">
    <property type="protein sequence ID" value="EFR31727.1"/>
    <property type="molecule type" value="Genomic_DNA"/>
</dbReference>
<dbReference type="PANTHER" id="PTHR33164">
    <property type="entry name" value="TRANSCRIPTIONAL REGULATOR, MARR FAMILY"/>
    <property type="match status" value="1"/>
</dbReference>
<dbReference type="eggNOG" id="ENOG503036D">
    <property type="taxonomic scope" value="Bacteria"/>
</dbReference>
<dbReference type="Proteomes" id="UP000005990">
    <property type="component" value="Unassembled WGS sequence"/>
</dbReference>
<feature type="domain" description="HTH marR-type" evidence="1">
    <location>
        <begin position="1"/>
        <end position="137"/>
    </location>
</feature>
<evidence type="ECO:0000313" key="3">
    <source>
        <dbReference type="Proteomes" id="UP000005990"/>
    </source>
</evidence>
<dbReference type="InterPro" id="IPR000835">
    <property type="entry name" value="HTH_MarR-typ"/>
</dbReference>
<dbReference type="SMART" id="SM00347">
    <property type="entry name" value="HTH_MARR"/>
    <property type="match status" value="1"/>
</dbReference>
<comment type="caution">
    <text evidence="2">The sequence shown here is derived from an EMBL/GenBank/DDBJ whole genome shotgun (WGS) entry which is preliminary data.</text>
</comment>
<dbReference type="GO" id="GO:0003700">
    <property type="term" value="F:DNA-binding transcription factor activity"/>
    <property type="evidence" value="ECO:0007669"/>
    <property type="project" value="InterPro"/>
</dbReference>
<proteinExistence type="predicted"/>
<protein>
    <submittedName>
        <fullName evidence="2">Transcriptional regulator, MarR family</fullName>
    </submittedName>
</protein>
<dbReference type="STRING" id="908337.HMPREF9257_0218"/>
<keyword evidence="3" id="KW-1185">Reference proteome</keyword>